<protein>
    <submittedName>
        <fullName evidence="4">Phosphonate metabolism-associated iron-containing alcohol dehydrogenase</fullName>
    </submittedName>
</protein>
<evidence type="ECO:0000313" key="5">
    <source>
        <dbReference type="Proteomes" id="UP000183417"/>
    </source>
</evidence>
<dbReference type="InterPro" id="IPR035873">
    <property type="entry name" value="PhpC"/>
</dbReference>
<proteinExistence type="predicted"/>
<dbReference type="Gene3D" id="1.20.1090.10">
    <property type="entry name" value="Dehydroquinate synthase-like - alpha domain"/>
    <property type="match status" value="1"/>
</dbReference>
<accession>A0A1H3RX82</accession>
<dbReference type="RefSeq" id="WP_074923097.1">
    <property type="nucleotide sequence ID" value="NZ_CP141274.1"/>
</dbReference>
<feature type="domain" description="Fe-containing alcohol dehydrogenase-like C-terminal" evidence="3">
    <location>
        <begin position="187"/>
        <end position="349"/>
    </location>
</feature>
<dbReference type="NCBIfam" id="TIGR03405">
    <property type="entry name" value="Phn_Fe-ADH"/>
    <property type="match status" value="1"/>
</dbReference>
<sequence>MWTYHNPVAIHAGPGRLDRLPELLAGRDCLLVTFPEAESLGLVQQLRQRLGSQLRGVVDGIAPNPDVQWLAPLYDRVHREYAEVPCIVALGGGSAIDSAKALMCATPTRRFGELLQALEQGLALTAAGHKALIAIPTTAGTGSEVTPWATIWDQAAGRKHSLHQHWTWPEAAIIDAQLMQSLPAGATLASGLDALSHALESIWNRHRNPVSTTLAVGAARRTLATLPALMQDLGSLPLRSRMAEAALMAGLAFSNTRTALAHSLSYDITLRHGVAHGIACSFSLPLVLEMALGADDEADAALLSIFDAATGELAVQRLRNFLEGLGVATDPAHYGVPGDEWQQLLQSAASGPRGRNFIRTLE</sequence>
<dbReference type="PANTHER" id="PTHR11496:SF103">
    <property type="entry name" value="DEHYDROGENASE, PUTATIVE-RELATED"/>
    <property type="match status" value="1"/>
</dbReference>
<dbReference type="Pfam" id="PF00465">
    <property type="entry name" value="Fe-ADH"/>
    <property type="match status" value="1"/>
</dbReference>
<dbReference type="PANTHER" id="PTHR11496">
    <property type="entry name" value="ALCOHOL DEHYDROGENASE"/>
    <property type="match status" value="1"/>
</dbReference>
<keyword evidence="1" id="KW-0560">Oxidoreductase</keyword>
<dbReference type="GO" id="GO:0017000">
    <property type="term" value="P:antibiotic biosynthetic process"/>
    <property type="evidence" value="ECO:0007669"/>
    <property type="project" value="InterPro"/>
</dbReference>
<dbReference type="CDD" id="cd08182">
    <property type="entry name" value="HEPD"/>
    <property type="match status" value="1"/>
</dbReference>
<evidence type="ECO:0000259" key="2">
    <source>
        <dbReference type="Pfam" id="PF00465"/>
    </source>
</evidence>
<dbReference type="AlphaFoldDB" id="A0A1H3RX82"/>
<organism evidence="4 5">
    <name type="scientific">Delftia lacustris</name>
    <dbReference type="NCBI Taxonomy" id="558537"/>
    <lineage>
        <taxon>Bacteria</taxon>
        <taxon>Pseudomonadati</taxon>
        <taxon>Pseudomonadota</taxon>
        <taxon>Betaproteobacteria</taxon>
        <taxon>Burkholderiales</taxon>
        <taxon>Comamonadaceae</taxon>
        <taxon>Delftia</taxon>
    </lineage>
</organism>
<gene>
    <name evidence="4" type="ORF">SAMN05421547_11726</name>
</gene>
<feature type="domain" description="Alcohol dehydrogenase iron-type/glycerol dehydrogenase GldA" evidence="2">
    <location>
        <begin position="7"/>
        <end position="175"/>
    </location>
</feature>
<dbReference type="InterPro" id="IPR001670">
    <property type="entry name" value="ADH_Fe/GldA"/>
</dbReference>
<dbReference type="Gene3D" id="3.40.50.1970">
    <property type="match status" value="1"/>
</dbReference>
<dbReference type="SUPFAM" id="SSF56796">
    <property type="entry name" value="Dehydroquinate synthase-like"/>
    <property type="match status" value="1"/>
</dbReference>
<name>A0A1H3RX82_9BURK</name>
<dbReference type="GO" id="GO:0046872">
    <property type="term" value="F:metal ion binding"/>
    <property type="evidence" value="ECO:0007669"/>
    <property type="project" value="InterPro"/>
</dbReference>
<dbReference type="InterPro" id="IPR056798">
    <property type="entry name" value="ADH_Fe_C"/>
</dbReference>
<dbReference type="Pfam" id="PF25137">
    <property type="entry name" value="ADH_Fe_C"/>
    <property type="match status" value="1"/>
</dbReference>
<dbReference type="InterPro" id="IPR017775">
    <property type="entry name" value="ADH_Fe_PsrA-like"/>
</dbReference>
<dbReference type="InterPro" id="IPR039697">
    <property type="entry name" value="Alcohol_dehydrogenase_Fe"/>
</dbReference>
<evidence type="ECO:0000313" key="4">
    <source>
        <dbReference type="EMBL" id="SDZ29905.1"/>
    </source>
</evidence>
<dbReference type="PROSITE" id="PS00913">
    <property type="entry name" value="ADH_IRON_1"/>
    <property type="match status" value="1"/>
</dbReference>
<evidence type="ECO:0000256" key="1">
    <source>
        <dbReference type="ARBA" id="ARBA00023002"/>
    </source>
</evidence>
<reference evidence="4 5" key="1">
    <citation type="submission" date="2016-10" db="EMBL/GenBank/DDBJ databases">
        <authorList>
            <person name="de Groot N.N."/>
        </authorList>
    </citation>
    <scope>NUCLEOTIDE SEQUENCE [LARGE SCALE GENOMIC DNA]</scope>
    <source>
        <strain evidence="4 5">LMG 24775</strain>
    </source>
</reference>
<dbReference type="GeneID" id="94693941"/>
<dbReference type="GO" id="GO:0004022">
    <property type="term" value="F:alcohol dehydrogenase (NAD+) activity"/>
    <property type="evidence" value="ECO:0007669"/>
    <property type="project" value="TreeGrafter"/>
</dbReference>
<evidence type="ECO:0000259" key="3">
    <source>
        <dbReference type="Pfam" id="PF25137"/>
    </source>
</evidence>
<dbReference type="Proteomes" id="UP000183417">
    <property type="component" value="Unassembled WGS sequence"/>
</dbReference>
<dbReference type="EMBL" id="FNPE01000017">
    <property type="protein sequence ID" value="SDZ29905.1"/>
    <property type="molecule type" value="Genomic_DNA"/>
</dbReference>
<dbReference type="InterPro" id="IPR018211">
    <property type="entry name" value="ADH_Fe_CS"/>
</dbReference>